<dbReference type="GO" id="GO:0016765">
    <property type="term" value="F:transferase activity, transferring alkyl or aryl (other than methyl) groups"/>
    <property type="evidence" value="ECO:0007669"/>
    <property type="project" value="InterPro"/>
</dbReference>
<proteinExistence type="inferred from homology"/>
<protein>
    <submittedName>
        <fullName evidence="3">Aromatic prenyltransferase</fullName>
    </submittedName>
</protein>
<comment type="similarity">
    <text evidence="1">Belongs to the tryptophan dimethylallyltransferase family.</text>
</comment>
<evidence type="ECO:0000256" key="1">
    <source>
        <dbReference type="ARBA" id="ARBA00010209"/>
    </source>
</evidence>
<dbReference type="EMBL" id="KV425936">
    <property type="protein sequence ID" value="KZV96965.1"/>
    <property type="molecule type" value="Genomic_DNA"/>
</dbReference>
<dbReference type="Proteomes" id="UP000077266">
    <property type="component" value="Unassembled WGS sequence"/>
</dbReference>
<dbReference type="PANTHER" id="PTHR40627:SF4">
    <property type="entry name" value="PRENYLTRANSFERASE ASQH1-RELATED"/>
    <property type="match status" value="1"/>
</dbReference>
<dbReference type="Pfam" id="PF11991">
    <property type="entry name" value="Trp_DMAT"/>
    <property type="match status" value="1"/>
</dbReference>
<dbReference type="InterPro" id="IPR017795">
    <property type="entry name" value="ABBA_NscD-like"/>
</dbReference>
<dbReference type="SFLD" id="SFLDG01162">
    <property type="entry name" value="I"/>
    <property type="match status" value="1"/>
</dbReference>
<organism evidence="3 4">
    <name type="scientific">Exidia glandulosa HHB12029</name>
    <dbReference type="NCBI Taxonomy" id="1314781"/>
    <lineage>
        <taxon>Eukaryota</taxon>
        <taxon>Fungi</taxon>
        <taxon>Dikarya</taxon>
        <taxon>Basidiomycota</taxon>
        <taxon>Agaricomycotina</taxon>
        <taxon>Agaricomycetes</taxon>
        <taxon>Auriculariales</taxon>
        <taxon>Exidiaceae</taxon>
        <taxon>Exidia</taxon>
    </lineage>
</organism>
<keyword evidence="2 3" id="KW-0808">Transferase</keyword>
<sequence length="445" mass="49885">MPAITITPPACQWDMKSYLDDDASYWYNVFKPMLEKLLHHSRYSQARCNDVLAFFASNMVPFLGPAPTGKLAARRWRSFMTPDNTPMEPSLAWSASCPAPRTRLAIDIIPAVNDSPDATAKRSIDFAGALRQYMDGPNTVAITNLDLEAFYAVAEQLFIPVLHNPSAHELIDDLVSGPSMTFFGIDIEEESTKVKAYFIPELAARSLDEDVLVTMSRTFMALVPEDPALRATLGEFAAWREIVSSFSTLPEEDIPLPFILSVDCVPRLEARYKVYFRCRCRTPEELTRIMSLDGKVELSPRHVQGVIDLWNLLRPNTRQLDSQTLLAESGLCIYYDFKQSSRFPAVKVYLPVQNWASNDLKIARAIATWLETYGHPESARTYVDFASDLCSHRRLVEASGFHTYVGIAPKAGGCEATTYYNLSLFRQEPSFASGSTPRLVPSPLP</sequence>
<dbReference type="AlphaFoldDB" id="A0A165KVT2"/>
<reference evidence="3 4" key="1">
    <citation type="journal article" date="2016" name="Mol. Biol. Evol.">
        <title>Comparative Genomics of Early-Diverging Mushroom-Forming Fungi Provides Insights into the Origins of Lignocellulose Decay Capabilities.</title>
        <authorList>
            <person name="Nagy L.G."/>
            <person name="Riley R."/>
            <person name="Tritt A."/>
            <person name="Adam C."/>
            <person name="Daum C."/>
            <person name="Floudas D."/>
            <person name="Sun H."/>
            <person name="Yadav J.S."/>
            <person name="Pangilinan J."/>
            <person name="Larsson K.H."/>
            <person name="Matsuura K."/>
            <person name="Barry K."/>
            <person name="Labutti K."/>
            <person name="Kuo R."/>
            <person name="Ohm R.A."/>
            <person name="Bhattacharya S.S."/>
            <person name="Shirouzu T."/>
            <person name="Yoshinaga Y."/>
            <person name="Martin F.M."/>
            <person name="Grigoriev I.V."/>
            <person name="Hibbett D.S."/>
        </authorList>
    </citation>
    <scope>NUCLEOTIDE SEQUENCE [LARGE SCALE GENOMIC DNA]</scope>
    <source>
        <strain evidence="3 4">HHB12029</strain>
    </source>
</reference>
<accession>A0A165KVT2</accession>
<dbReference type="InParanoid" id="A0A165KVT2"/>
<dbReference type="OrthoDB" id="3354387at2759"/>
<dbReference type="InterPro" id="IPR033964">
    <property type="entry name" value="ABBA"/>
</dbReference>
<keyword evidence="4" id="KW-1185">Reference proteome</keyword>
<evidence type="ECO:0000313" key="4">
    <source>
        <dbReference type="Proteomes" id="UP000077266"/>
    </source>
</evidence>
<name>A0A165KVT2_EXIGL</name>
<dbReference type="NCBIfam" id="TIGR03429">
    <property type="entry name" value="arom_pren_DMATS"/>
    <property type="match status" value="1"/>
</dbReference>
<dbReference type="SFLD" id="SFLDS00036">
    <property type="entry name" value="Aromatic_Prenyltransferase"/>
    <property type="match status" value="1"/>
</dbReference>
<evidence type="ECO:0000256" key="2">
    <source>
        <dbReference type="ARBA" id="ARBA00022679"/>
    </source>
</evidence>
<dbReference type="PANTHER" id="PTHR40627">
    <property type="entry name" value="INDOLE PRENYLTRANSFERASE TDIB-RELATED"/>
    <property type="match status" value="1"/>
</dbReference>
<dbReference type="GO" id="GO:0009820">
    <property type="term" value="P:alkaloid metabolic process"/>
    <property type="evidence" value="ECO:0007669"/>
    <property type="project" value="InterPro"/>
</dbReference>
<gene>
    <name evidence="3" type="ORF">EXIGLDRAFT_642679</name>
</gene>
<dbReference type="CDD" id="cd13929">
    <property type="entry name" value="PT-DMATS_CymD"/>
    <property type="match status" value="1"/>
</dbReference>
<evidence type="ECO:0000313" key="3">
    <source>
        <dbReference type="EMBL" id="KZV96965.1"/>
    </source>
</evidence>